<name>A0ABM3RNP8_SPIOL</name>
<gene>
    <name evidence="3" type="primary">LOC130470757</name>
</gene>
<accession>A0ABM3RNP8</accession>
<evidence type="ECO:0000313" key="3">
    <source>
        <dbReference type="RefSeq" id="XP_056697247.1"/>
    </source>
</evidence>
<proteinExistence type="predicted"/>
<feature type="signal peptide" evidence="1">
    <location>
        <begin position="1"/>
        <end position="23"/>
    </location>
</feature>
<keyword evidence="1" id="KW-0732">Signal</keyword>
<dbReference type="PANTHER" id="PTHR35463:SF10">
    <property type="entry name" value="TRANSMEMBRANE PROTEIN"/>
    <property type="match status" value="1"/>
</dbReference>
<feature type="chain" id="PRO_5045078127" description="Transmembrane protein" evidence="1">
    <location>
        <begin position="24"/>
        <end position="136"/>
    </location>
</feature>
<protein>
    <recommendedName>
        <fullName evidence="4">Transmembrane protein</fullName>
    </recommendedName>
</protein>
<organism evidence="2 3">
    <name type="scientific">Spinacia oleracea</name>
    <name type="common">Spinach</name>
    <dbReference type="NCBI Taxonomy" id="3562"/>
    <lineage>
        <taxon>Eukaryota</taxon>
        <taxon>Viridiplantae</taxon>
        <taxon>Streptophyta</taxon>
        <taxon>Embryophyta</taxon>
        <taxon>Tracheophyta</taxon>
        <taxon>Spermatophyta</taxon>
        <taxon>Magnoliopsida</taxon>
        <taxon>eudicotyledons</taxon>
        <taxon>Gunneridae</taxon>
        <taxon>Pentapetalae</taxon>
        <taxon>Caryophyllales</taxon>
        <taxon>Chenopodiaceae</taxon>
        <taxon>Chenopodioideae</taxon>
        <taxon>Anserineae</taxon>
        <taxon>Spinacia</taxon>
    </lineage>
</organism>
<reference evidence="2" key="1">
    <citation type="journal article" date="2021" name="Nat. Commun.">
        <title>Genomic analyses provide insights into spinach domestication and the genetic basis of agronomic traits.</title>
        <authorList>
            <person name="Cai X."/>
            <person name="Sun X."/>
            <person name="Xu C."/>
            <person name="Sun H."/>
            <person name="Wang X."/>
            <person name="Ge C."/>
            <person name="Zhang Z."/>
            <person name="Wang Q."/>
            <person name="Fei Z."/>
            <person name="Jiao C."/>
            <person name="Wang Q."/>
        </authorList>
    </citation>
    <scope>NUCLEOTIDE SEQUENCE [LARGE SCALE GENOMIC DNA]</scope>
    <source>
        <strain evidence="2">cv. Varoflay</strain>
    </source>
</reference>
<evidence type="ECO:0008006" key="4">
    <source>
        <dbReference type="Google" id="ProtNLM"/>
    </source>
</evidence>
<reference evidence="3" key="2">
    <citation type="submission" date="2025-08" db="UniProtKB">
        <authorList>
            <consortium name="RefSeq"/>
        </authorList>
    </citation>
    <scope>IDENTIFICATION</scope>
    <source>
        <tissue evidence="3">Leaf</tissue>
    </source>
</reference>
<sequence length="136" mass="15649">MNNYQITFVFVFILLSPINISTSFGLSRENGGNPIVDFLYSSWDRVKFFLQEAQSNFLPPNSDFRLQEKVRDTDFETGGSRKRIKMAAKKSFEEGEEMMEKMAESVATIMDHAVYKAKDKVEHKLYHGHGNNADEL</sequence>
<evidence type="ECO:0000256" key="1">
    <source>
        <dbReference type="SAM" id="SignalP"/>
    </source>
</evidence>
<dbReference type="RefSeq" id="XP_056697247.1">
    <property type="nucleotide sequence ID" value="XM_056841269.1"/>
</dbReference>
<evidence type="ECO:0000313" key="2">
    <source>
        <dbReference type="Proteomes" id="UP000813463"/>
    </source>
</evidence>
<dbReference type="PANTHER" id="PTHR35463">
    <property type="entry name" value="TRANSMEMBRANE PROTEIN"/>
    <property type="match status" value="1"/>
</dbReference>
<dbReference type="Proteomes" id="UP000813463">
    <property type="component" value="Chromosome 3"/>
</dbReference>
<dbReference type="GeneID" id="130470757"/>
<keyword evidence="2" id="KW-1185">Reference proteome</keyword>